<comment type="similarity">
    <text evidence="2">Belongs to the class-I aminoacyl-tRNA synthetase family.</text>
</comment>
<dbReference type="InterPro" id="IPR001848">
    <property type="entry name" value="Ribosomal_uS10"/>
</dbReference>
<keyword evidence="11" id="KW-0687">Ribonucleoprotein</keyword>
<evidence type="ECO:0000256" key="12">
    <source>
        <dbReference type="ARBA" id="ARBA00030268"/>
    </source>
</evidence>
<dbReference type="FunFam" id="1.10.240.10:FF:000002">
    <property type="entry name" value="Tryptophan--tRNA ligase"/>
    <property type="match status" value="1"/>
</dbReference>
<proteinExistence type="inferred from homology"/>
<keyword evidence="20" id="KW-1185">Reference proteome</keyword>
<sequence>MQPQFSEHTELLYSAACWASHGLVNHAAPWEAESPQNLLRKSCMWPMTWLRIENPIRLHCRAMRCSNAAGVYELARAAGLSSLPAYITACVSMHYLIHSNHLQPNRRASIHYPLLSSFSSILFFTQLILPSAPIVQSHIIAMPELCDGRLDELLKEAASRLATKQPPRPKDCTLIAMKAAPANPTLDSKVQAKAQDPKSVMLRDPRPAEKKKQPLLYFLDVVTVPVLGYLPRQNDHLFHSYSDLRLSLPILQTGKDNAGPGWFGIPKTDPNDPELKRDLQILHMRGTAIDSKRHYKKESLKAKVPRYAHVGRIVEGPTEFYSARLTRKERTQTLVDELLSAEKASGKFRSKYEAIQTKKASGKKAFYKKLVERRRRSRHIALLKYLGPYAEKMRASTLLRPTARCLARSHLQGTLRPSWTRSLNTETPQASVMQPSKAPEPTRNSQAISESDPVQHFFGKTKENEPRYPRGVQALYLQPLRREAEYGIPSCDLQLRSYSLRNLEFFSDFALRAAYYLKLPAFGPVPLPRITERWTVPRSSFIFKKSQENFERITMRRLVQIRDGNPETVQLWLAFLQKHAYYGIGMKANVWDFGKLGIGKAMDAIDPETTEAIDSRWNHLGQNRELDTVEKVEEFLATVRFDKDSGKRSEGERRFLQTQWKKDEAAKRKAALNLKRDPVVGVSCVNHKYQTWPLSRWVTDCYSYVVYKDLCACDLLAIGHHIMTKSSTMSPGPGPITPRYSNIDRTEITGSLPHASDFSPFRSVSGFIMFVCANDSEHTGWQVPAGRRDASSGNHQVIFSGIQPTGTPHLGNYAGAIRQWVQLQAKPSESCKLVYSVVDLHAITVPQNAKQLRQWKRETLAALLAAGIDPERSTLFYQSSVPAHSELMWILSCTASMGYLSRMTQWKSKLSLSNDATILDEGAKASLKLGLFSYPVLQAADILVHRATHVPVGDDQRQHLEFARECVTNFNHNFGPLLVSPETITSPTRRVMSLQQPTQKMSKSARDPRSRILITDTPEEINVKIMSALTDSSNNVSYDPANRPGVSNLLEILSIFDVHARNPAQLADSFSHASLKDLKQAVSRAVVEGLGGIRERYMELLSVDEGRYLDAVEAKGASKARLNANETMALVREATGL</sequence>
<dbReference type="Proteomes" id="UP000830671">
    <property type="component" value="Chromosome 2"/>
</dbReference>
<dbReference type="CDD" id="cd00806">
    <property type="entry name" value="TrpRS_core"/>
    <property type="match status" value="1"/>
</dbReference>
<dbReference type="InterPro" id="IPR036838">
    <property type="entry name" value="Ribosomal_uS10_dom_sf"/>
</dbReference>
<evidence type="ECO:0000256" key="17">
    <source>
        <dbReference type="SAM" id="MobiDB-lite"/>
    </source>
</evidence>
<evidence type="ECO:0000259" key="18">
    <source>
        <dbReference type="SMART" id="SM01403"/>
    </source>
</evidence>
<evidence type="ECO:0000256" key="7">
    <source>
        <dbReference type="ARBA" id="ARBA00022840"/>
    </source>
</evidence>
<dbReference type="PANTHER" id="PTHR43766">
    <property type="entry name" value="TRYPTOPHAN--TRNA LIGASE, MITOCHONDRIAL"/>
    <property type="match status" value="1"/>
</dbReference>
<dbReference type="Gene3D" id="3.30.70.600">
    <property type="entry name" value="Ribosomal protein S10 domain"/>
    <property type="match status" value="1"/>
</dbReference>
<dbReference type="Gene3D" id="3.40.50.620">
    <property type="entry name" value="HUPs"/>
    <property type="match status" value="1"/>
</dbReference>
<evidence type="ECO:0000256" key="14">
    <source>
        <dbReference type="ARBA" id="ARBA00042916"/>
    </source>
</evidence>
<dbReference type="AlphaFoldDB" id="A0A9Q8SJH4"/>
<evidence type="ECO:0000256" key="1">
    <source>
        <dbReference type="ARBA" id="ARBA00004305"/>
    </source>
</evidence>
<dbReference type="FunFam" id="3.40.50.620:FF:000082">
    <property type="entry name" value="MSW1p Mitochondrial tryptophanyl-tRNA synthetase"/>
    <property type="match status" value="1"/>
</dbReference>
<feature type="region of interest" description="Disordered" evidence="17">
    <location>
        <begin position="417"/>
        <end position="449"/>
    </location>
</feature>
<dbReference type="RefSeq" id="XP_049139678.1">
    <property type="nucleotide sequence ID" value="XM_049282535.1"/>
</dbReference>
<dbReference type="Pfam" id="PF00338">
    <property type="entry name" value="Ribosomal_S10"/>
    <property type="match status" value="1"/>
</dbReference>
<evidence type="ECO:0000256" key="6">
    <source>
        <dbReference type="ARBA" id="ARBA00022741"/>
    </source>
</evidence>
<dbReference type="GO" id="GO:0003735">
    <property type="term" value="F:structural constituent of ribosome"/>
    <property type="evidence" value="ECO:0007669"/>
    <property type="project" value="InterPro"/>
</dbReference>
<dbReference type="SUPFAM" id="SSF52374">
    <property type="entry name" value="Nucleotidylyl transferase"/>
    <property type="match status" value="1"/>
</dbReference>
<dbReference type="GO" id="GO:0005524">
    <property type="term" value="F:ATP binding"/>
    <property type="evidence" value="ECO:0007669"/>
    <property type="project" value="UniProtKB-KW"/>
</dbReference>
<feature type="domain" description="Small ribosomal subunit protein uS10" evidence="18">
    <location>
        <begin position="492"/>
        <end position="589"/>
    </location>
</feature>
<evidence type="ECO:0000256" key="15">
    <source>
        <dbReference type="ARBA" id="ARBA00069760"/>
    </source>
</evidence>
<dbReference type="SMART" id="SM01403">
    <property type="entry name" value="Ribosomal_S10"/>
    <property type="match status" value="1"/>
</dbReference>
<dbReference type="HAMAP" id="MF_00508">
    <property type="entry name" value="Ribosomal_uS10"/>
    <property type="match status" value="1"/>
</dbReference>
<keyword evidence="5" id="KW-0436">Ligase</keyword>
<evidence type="ECO:0000256" key="10">
    <source>
        <dbReference type="ARBA" id="ARBA00023146"/>
    </source>
</evidence>
<evidence type="ECO:0000256" key="5">
    <source>
        <dbReference type="ARBA" id="ARBA00022598"/>
    </source>
</evidence>
<comment type="subcellular location">
    <subcellularLocation>
        <location evidence="1">Mitochondrion matrix</location>
    </subcellularLocation>
</comment>
<dbReference type="KEGG" id="clup:CLUP02_03515"/>
<dbReference type="InterPro" id="IPR001412">
    <property type="entry name" value="aa-tRNA-synth_I_CS"/>
</dbReference>
<keyword evidence="7" id="KW-0067">ATP-binding</keyword>
<gene>
    <name evidence="19" type="ORF">CLUP02_03515</name>
</gene>
<dbReference type="Pfam" id="PF08698">
    <property type="entry name" value="Fcf2"/>
    <property type="match status" value="1"/>
</dbReference>
<keyword evidence="8" id="KW-0648">Protein biosynthesis</keyword>
<accession>A0A9Q8SJH4</accession>
<comment type="similarity">
    <text evidence="3">Belongs to the universal ribosomal protein uS10 family.</text>
</comment>
<evidence type="ECO:0000256" key="16">
    <source>
        <dbReference type="ARBA" id="ARBA00078476"/>
    </source>
</evidence>
<dbReference type="InterPro" id="IPR002305">
    <property type="entry name" value="aa-tRNA-synth_Ic"/>
</dbReference>
<dbReference type="InterPro" id="IPR002306">
    <property type="entry name" value="Trp-tRNA-ligase"/>
</dbReference>
<organism evidence="19 20">
    <name type="scientific">Colletotrichum lupini</name>
    <dbReference type="NCBI Taxonomy" id="145971"/>
    <lineage>
        <taxon>Eukaryota</taxon>
        <taxon>Fungi</taxon>
        <taxon>Dikarya</taxon>
        <taxon>Ascomycota</taxon>
        <taxon>Pezizomycotina</taxon>
        <taxon>Sordariomycetes</taxon>
        <taxon>Hypocreomycetidae</taxon>
        <taxon>Glomerellales</taxon>
        <taxon>Glomerellaceae</taxon>
        <taxon>Colletotrichum</taxon>
        <taxon>Colletotrichum acutatum species complex</taxon>
    </lineage>
</organism>
<dbReference type="FunFam" id="3.30.70.600:FF:000003">
    <property type="entry name" value="30S ribosomal protein S10"/>
    <property type="match status" value="1"/>
</dbReference>
<dbReference type="GeneID" id="73337545"/>
<dbReference type="InterPro" id="IPR027486">
    <property type="entry name" value="Ribosomal_uS10_dom"/>
</dbReference>
<dbReference type="GO" id="GO:1990904">
    <property type="term" value="C:ribonucleoprotein complex"/>
    <property type="evidence" value="ECO:0007669"/>
    <property type="project" value="UniProtKB-KW"/>
</dbReference>
<dbReference type="PANTHER" id="PTHR43766:SF1">
    <property type="entry name" value="TRYPTOPHAN--TRNA LIGASE, MITOCHONDRIAL"/>
    <property type="match status" value="1"/>
</dbReference>
<name>A0A9Q8SJH4_9PEZI</name>
<evidence type="ECO:0000256" key="9">
    <source>
        <dbReference type="ARBA" id="ARBA00022980"/>
    </source>
</evidence>
<keyword evidence="6" id="KW-0547">Nucleotide-binding</keyword>
<evidence type="ECO:0000256" key="8">
    <source>
        <dbReference type="ARBA" id="ARBA00022917"/>
    </source>
</evidence>
<evidence type="ECO:0000313" key="20">
    <source>
        <dbReference type="Proteomes" id="UP000830671"/>
    </source>
</evidence>
<evidence type="ECO:0000256" key="13">
    <source>
        <dbReference type="ARBA" id="ARBA00035261"/>
    </source>
</evidence>
<dbReference type="GO" id="GO:0004830">
    <property type="term" value="F:tryptophan-tRNA ligase activity"/>
    <property type="evidence" value="ECO:0007669"/>
    <property type="project" value="UniProtKB-EC"/>
</dbReference>
<dbReference type="InterPro" id="IPR050203">
    <property type="entry name" value="Trp-tRNA_synthetase"/>
</dbReference>
<dbReference type="EMBL" id="CP019474">
    <property type="protein sequence ID" value="UQC78041.1"/>
    <property type="molecule type" value="Genomic_DNA"/>
</dbReference>
<dbReference type="GO" id="GO:0070183">
    <property type="term" value="P:mitochondrial tryptophanyl-tRNA aminoacylation"/>
    <property type="evidence" value="ECO:0007669"/>
    <property type="project" value="TreeGrafter"/>
</dbReference>
<dbReference type="SUPFAM" id="SSF54999">
    <property type="entry name" value="Ribosomal protein S10"/>
    <property type="match status" value="1"/>
</dbReference>
<feature type="compositionally biased region" description="Polar residues" evidence="17">
    <location>
        <begin position="417"/>
        <end position="434"/>
    </location>
</feature>
<keyword evidence="10" id="KW-0030">Aminoacyl-tRNA synthetase</keyword>
<evidence type="ECO:0000256" key="4">
    <source>
        <dbReference type="ARBA" id="ARBA00013161"/>
    </source>
</evidence>
<dbReference type="PROSITE" id="PS00178">
    <property type="entry name" value="AA_TRNA_LIGASE_I"/>
    <property type="match status" value="1"/>
</dbReference>
<dbReference type="GO" id="GO:0005840">
    <property type="term" value="C:ribosome"/>
    <property type="evidence" value="ECO:0007669"/>
    <property type="project" value="UniProtKB-KW"/>
</dbReference>
<protein>
    <recommendedName>
        <fullName evidence="13">Small ribosomal subunit protein uS10m</fullName>
        <ecNumber evidence="4">6.1.1.2</ecNumber>
    </recommendedName>
    <alternativeName>
        <fullName evidence="14">37S ribosomal protein S10, mitochondrial</fullName>
    </alternativeName>
    <alternativeName>
        <fullName evidence="16">Mitochondrial ribosomal small subunit protein 10</fullName>
    </alternativeName>
    <alternativeName>
        <fullName evidence="15">Tryptophan--tRNA ligase, mitochondrial</fullName>
    </alternativeName>
    <alternativeName>
        <fullName evidence="12">Tryptophanyl-tRNA synthetase</fullName>
    </alternativeName>
</protein>
<reference evidence="19" key="1">
    <citation type="journal article" date="2021" name="Mol. Plant Microbe Interact.">
        <title>Complete Genome Sequence of the Plant-Pathogenic Fungus Colletotrichum lupini.</title>
        <authorList>
            <person name="Baroncelli R."/>
            <person name="Pensec F."/>
            <person name="Da Lio D."/>
            <person name="Boufleur T."/>
            <person name="Vicente I."/>
            <person name="Sarrocco S."/>
            <person name="Picot A."/>
            <person name="Baraldi E."/>
            <person name="Sukno S."/>
            <person name="Thon M."/>
            <person name="Le Floch G."/>
        </authorList>
    </citation>
    <scope>NUCLEOTIDE SEQUENCE</scope>
    <source>
        <strain evidence="19">IMI 504893</strain>
    </source>
</reference>
<dbReference type="PRINTS" id="PR01039">
    <property type="entry name" value="TRNASYNTHTRP"/>
</dbReference>
<dbReference type="Pfam" id="PF00579">
    <property type="entry name" value="tRNA-synt_1b"/>
    <property type="match status" value="1"/>
</dbReference>
<evidence type="ECO:0000256" key="11">
    <source>
        <dbReference type="ARBA" id="ARBA00023274"/>
    </source>
</evidence>
<evidence type="ECO:0000256" key="2">
    <source>
        <dbReference type="ARBA" id="ARBA00005594"/>
    </source>
</evidence>
<keyword evidence="9" id="KW-0689">Ribosomal protein</keyword>
<dbReference type="InterPro" id="IPR014729">
    <property type="entry name" value="Rossmann-like_a/b/a_fold"/>
</dbReference>
<dbReference type="GO" id="GO:0005759">
    <property type="term" value="C:mitochondrial matrix"/>
    <property type="evidence" value="ECO:0007669"/>
    <property type="project" value="UniProtKB-SubCell"/>
</dbReference>
<dbReference type="NCBIfam" id="TIGR00233">
    <property type="entry name" value="trpS"/>
    <property type="match status" value="1"/>
</dbReference>
<dbReference type="Gene3D" id="1.10.240.10">
    <property type="entry name" value="Tyrosyl-Transfer RNA Synthetase"/>
    <property type="match status" value="1"/>
</dbReference>
<evidence type="ECO:0000313" key="19">
    <source>
        <dbReference type="EMBL" id="UQC78041.1"/>
    </source>
</evidence>
<dbReference type="InterPro" id="IPR014810">
    <property type="entry name" value="Fcf2_C"/>
</dbReference>
<evidence type="ECO:0000256" key="3">
    <source>
        <dbReference type="ARBA" id="ARBA00007102"/>
    </source>
</evidence>
<dbReference type="EC" id="6.1.1.2" evidence="4"/>